<dbReference type="AlphaFoldDB" id="A0A0C3GHP0"/>
<sequence length="508" mass="58349">MRLLDNKTLKIHEFFGSEIPPYAILSHTWGQGEVSFQEMQQGNAQSKAGFQKIRRCCETAAADGFEYSWVDTCCVDKTSSAELSEAINSMYRWYRLSDVCYVYLADVPANLSPSATTQAMRKSKWFTRGWTLQELIAPDSVAFFDAEWKELGTKHSLNSLIHDITSIDQGVLKNAKLVQEFSVAQRMSWVSRRQTTRVEDLAYCLLGLFSVNMPMLYGEGERAFVRLQEEIIRISDDHTIFAWKGQEDLPFSECGLLATTPYFFRDSGSVVRAKHFLSTGTFSLTNRGIHLNVPFLISSRFIERVAVLDCQELGDEAKRIGIYLHQKLDGTFVRTSSDEKSTGVERNWLEKIEELKMLKLKRRNVFVRQNRDLEERSTYDKFWIKADGLEECGIRFQESYPSAISPDLLTNVCFELLSEYDGYYFQFADENGRGFIVEIKPSLTAIVKAIDNSNTLKWSEEMWVSSESDRVLWQHPGEKWWISVISRRSLVSGQRKAVVHISLTLRGE</sequence>
<dbReference type="PANTHER" id="PTHR10622">
    <property type="entry name" value="HET DOMAIN-CONTAINING PROTEIN"/>
    <property type="match status" value="1"/>
</dbReference>
<evidence type="ECO:0000313" key="3">
    <source>
        <dbReference type="EMBL" id="KIM95655.1"/>
    </source>
</evidence>
<name>A0A0C3GHP0_OIDMZ</name>
<feature type="domain" description="DUF8212" evidence="2">
    <location>
        <begin position="222"/>
        <end position="245"/>
    </location>
</feature>
<keyword evidence="4" id="KW-1185">Reference proteome</keyword>
<proteinExistence type="predicted"/>
<gene>
    <name evidence="3" type="ORF">OIDMADRAFT_183683</name>
</gene>
<dbReference type="HOGENOM" id="CLU_536465_0_0_1"/>
<feature type="domain" description="Heterokaryon incompatibility" evidence="1">
    <location>
        <begin position="22"/>
        <end position="106"/>
    </location>
</feature>
<evidence type="ECO:0000259" key="2">
    <source>
        <dbReference type="Pfam" id="PF26640"/>
    </source>
</evidence>
<dbReference type="PANTHER" id="PTHR10622:SF10">
    <property type="entry name" value="HET DOMAIN-CONTAINING PROTEIN"/>
    <property type="match status" value="1"/>
</dbReference>
<dbReference type="Pfam" id="PF06985">
    <property type="entry name" value="HET"/>
    <property type="match status" value="1"/>
</dbReference>
<evidence type="ECO:0000259" key="1">
    <source>
        <dbReference type="Pfam" id="PF06985"/>
    </source>
</evidence>
<organism evidence="3 4">
    <name type="scientific">Oidiodendron maius (strain Zn)</name>
    <dbReference type="NCBI Taxonomy" id="913774"/>
    <lineage>
        <taxon>Eukaryota</taxon>
        <taxon>Fungi</taxon>
        <taxon>Dikarya</taxon>
        <taxon>Ascomycota</taxon>
        <taxon>Pezizomycotina</taxon>
        <taxon>Leotiomycetes</taxon>
        <taxon>Leotiomycetes incertae sedis</taxon>
        <taxon>Myxotrichaceae</taxon>
        <taxon>Oidiodendron</taxon>
    </lineage>
</organism>
<reference evidence="4" key="2">
    <citation type="submission" date="2015-01" db="EMBL/GenBank/DDBJ databases">
        <title>Evolutionary Origins and Diversification of the Mycorrhizal Mutualists.</title>
        <authorList>
            <consortium name="DOE Joint Genome Institute"/>
            <consortium name="Mycorrhizal Genomics Consortium"/>
            <person name="Kohler A."/>
            <person name="Kuo A."/>
            <person name="Nagy L.G."/>
            <person name="Floudas D."/>
            <person name="Copeland A."/>
            <person name="Barry K.W."/>
            <person name="Cichocki N."/>
            <person name="Veneault-Fourrey C."/>
            <person name="LaButti K."/>
            <person name="Lindquist E.A."/>
            <person name="Lipzen A."/>
            <person name="Lundell T."/>
            <person name="Morin E."/>
            <person name="Murat C."/>
            <person name="Riley R."/>
            <person name="Ohm R."/>
            <person name="Sun H."/>
            <person name="Tunlid A."/>
            <person name="Henrissat B."/>
            <person name="Grigoriev I.V."/>
            <person name="Hibbett D.S."/>
            <person name="Martin F."/>
        </authorList>
    </citation>
    <scope>NUCLEOTIDE SEQUENCE [LARGE SCALE GENOMIC DNA]</scope>
    <source>
        <strain evidence="4">Zn</strain>
    </source>
</reference>
<evidence type="ECO:0000313" key="4">
    <source>
        <dbReference type="Proteomes" id="UP000054321"/>
    </source>
</evidence>
<dbReference type="EMBL" id="KN832886">
    <property type="protein sequence ID" value="KIM95655.1"/>
    <property type="molecule type" value="Genomic_DNA"/>
</dbReference>
<accession>A0A0C3GHP0</accession>
<dbReference type="InterPro" id="IPR010730">
    <property type="entry name" value="HET"/>
</dbReference>
<dbReference type="InterPro" id="IPR058525">
    <property type="entry name" value="DUF8212"/>
</dbReference>
<dbReference type="STRING" id="913774.A0A0C3GHP0"/>
<dbReference type="Proteomes" id="UP000054321">
    <property type="component" value="Unassembled WGS sequence"/>
</dbReference>
<dbReference type="OrthoDB" id="4773000at2759"/>
<protein>
    <submittedName>
        <fullName evidence="3">Uncharacterized protein</fullName>
    </submittedName>
</protein>
<dbReference type="Pfam" id="PF26640">
    <property type="entry name" value="DUF8212"/>
    <property type="match status" value="1"/>
</dbReference>
<dbReference type="InParanoid" id="A0A0C3GHP0"/>
<reference evidence="3 4" key="1">
    <citation type="submission" date="2014-04" db="EMBL/GenBank/DDBJ databases">
        <authorList>
            <consortium name="DOE Joint Genome Institute"/>
            <person name="Kuo A."/>
            <person name="Martino E."/>
            <person name="Perotto S."/>
            <person name="Kohler A."/>
            <person name="Nagy L.G."/>
            <person name="Floudas D."/>
            <person name="Copeland A."/>
            <person name="Barry K.W."/>
            <person name="Cichocki N."/>
            <person name="Veneault-Fourrey C."/>
            <person name="LaButti K."/>
            <person name="Lindquist E.A."/>
            <person name="Lipzen A."/>
            <person name="Lundell T."/>
            <person name="Morin E."/>
            <person name="Murat C."/>
            <person name="Sun H."/>
            <person name="Tunlid A."/>
            <person name="Henrissat B."/>
            <person name="Grigoriev I.V."/>
            <person name="Hibbett D.S."/>
            <person name="Martin F."/>
            <person name="Nordberg H.P."/>
            <person name="Cantor M.N."/>
            <person name="Hua S.X."/>
        </authorList>
    </citation>
    <scope>NUCLEOTIDE SEQUENCE [LARGE SCALE GENOMIC DNA]</scope>
    <source>
        <strain evidence="3 4">Zn</strain>
    </source>
</reference>